<feature type="region of interest" description="Disordered" evidence="1">
    <location>
        <begin position="189"/>
        <end position="244"/>
    </location>
</feature>
<proteinExistence type="predicted"/>
<evidence type="ECO:0000256" key="2">
    <source>
        <dbReference type="SAM" id="Phobius"/>
    </source>
</evidence>
<feature type="compositionally biased region" description="Polar residues" evidence="1">
    <location>
        <begin position="189"/>
        <end position="198"/>
    </location>
</feature>
<dbReference type="Proteomes" id="UP001432027">
    <property type="component" value="Unassembled WGS sequence"/>
</dbReference>
<name>A0AAV5UDJ8_9BILA</name>
<keyword evidence="2" id="KW-0812">Transmembrane</keyword>
<comment type="caution">
    <text evidence="4">The sequence shown here is derived from an EMBL/GenBank/DDBJ whole genome shotgun (WGS) entry which is preliminary data.</text>
</comment>
<feature type="transmembrane region" description="Helical" evidence="2">
    <location>
        <begin position="119"/>
        <end position="145"/>
    </location>
</feature>
<gene>
    <name evidence="4" type="ORF">PENTCL1PPCAC_26628</name>
</gene>
<feature type="signal peptide" evidence="3">
    <location>
        <begin position="1"/>
        <end position="19"/>
    </location>
</feature>
<keyword evidence="5" id="KW-1185">Reference proteome</keyword>
<accession>A0AAV5UDJ8</accession>
<feature type="compositionally biased region" description="Basic and acidic residues" evidence="1">
    <location>
        <begin position="214"/>
        <end position="227"/>
    </location>
</feature>
<keyword evidence="2" id="KW-1133">Transmembrane helix</keyword>
<sequence length="244" mass="26146">MGGLSILLLLSLSISFSNGIGCTSPQECTGGKVCRVTIVGRTITATTCGDPLKADCEWSLIQGPTPSLPPNLAMECQCKTTGCDKTIDAFLPQLDKMADQAKKSVSMSDRCKTVGDISVIVYTILFGVAILFIPAIIFFIVRLFCSKRKMDLLEQKVTSSLRQLQVDMVGTSKNVHDIRKKMDQLSNDAAMNSGSRDMTATGVVSSGTGGVQKTENEGEEKKEEKGADPQSVDPMVKSVTLAPK</sequence>
<keyword evidence="2" id="KW-0472">Membrane</keyword>
<dbReference type="EMBL" id="BTSX01000006">
    <property type="protein sequence ID" value="GMT04454.1"/>
    <property type="molecule type" value="Genomic_DNA"/>
</dbReference>
<keyword evidence="3" id="KW-0732">Signal</keyword>
<organism evidence="4 5">
    <name type="scientific">Pristionchus entomophagus</name>
    <dbReference type="NCBI Taxonomy" id="358040"/>
    <lineage>
        <taxon>Eukaryota</taxon>
        <taxon>Metazoa</taxon>
        <taxon>Ecdysozoa</taxon>
        <taxon>Nematoda</taxon>
        <taxon>Chromadorea</taxon>
        <taxon>Rhabditida</taxon>
        <taxon>Rhabditina</taxon>
        <taxon>Diplogasteromorpha</taxon>
        <taxon>Diplogasteroidea</taxon>
        <taxon>Neodiplogasteridae</taxon>
        <taxon>Pristionchus</taxon>
    </lineage>
</organism>
<evidence type="ECO:0000313" key="4">
    <source>
        <dbReference type="EMBL" id="GMT04454.1"/>
    </source>
</evidence>
<reference evidence="4" key="1">
    <citation type="submission" date="2023-10" db="EMBL/GenBank/DDBJ databases">
        <title>Genome assembly of Pristionchus species.</title>
        <authorList>
            <person name="Yoshida K."/>
            <person name="Sommer R.J."/>
        </authorList>
    </citation>
    <scope>NUCLEOTIDE SEQUENCE</scope>
    <source>
        <strain evidence="4">RS0144</strain>
    </source>
</reference>
<feature type="chain" id="PRO_5043428292" evidence="3">
    <location>
        <begin position="20"/>
        <end position="244"/>
    </location>
</feature>
<evidence type="ECO:0000256" key="1">
    <source>
        <dbReference type="SAM" id="MobiDB-lite"/>
    </source>
</evidence>
<dbReference type="AlphaFoldDB" id="A0AAV5UDJ8"/>
<evidence type="ECO:0000313" key="5">
    <source>
        <dbReference type="Proteomes" id="UP001432027"/>
    </source>
</evidence>
<evidence type="ECO:0000256" key="3">
    <source>
        <dbReference type="SAM" id="SignalP"/>
    </source>
</evidence>
<protein>
    <submittedName>
        <fullName evidence="4">Uncharacterized protein</fullName>
    </submittedName>
</protein>